<protein>
    <submittedName>
        <fullName evidence="2">Uncharacterized protein</fullName>
    </submittedName>
</protein>
<reference evidence="2 3" key="1">
    <citation type="journal article" date="2023" name="Int. J. Syst. Evol. Microbiol.">
        <title>The observation of taxonomic boundaries for the 16SrII and 16SrXXV phytoplasmas using genome-based delimitation.</title>
        <authorList>
            <person name="Rodrigues Jardim B."/>
            <person name="Tran-Nguyen L.T.T."/>
            <person name="Gambley C."/>
            <person name="Al-Sadi A.M."/>
            <person name="Al-Subhi A.M."/>
            <person name="Foissac X."/>
            <person name="Salar P."/>
            <person name="Cai H."/>
            <person name="Yang J.Y."/>
            <person name="Davis R."/>
            <person name="Jones L."/>
            <person name="Rodoni B."/>
            <person name="Constable F.E."/>
        </authorList>
    </citation>
    <scope>NUCLEOTIDE SEQUENCE [LARGE SCALE GENOMIC DNA]</scope>
    <source>
        <strain evidence="2">BAWM-OMN-P26</strain>
    </source>
</reference>
<name>A0A9K3WRE8_9MOLU</name>
<evidence type="ECO:0000313" key="3">
    <source>
        <dbReference type="Proteomes" id="UP001170651"/>
    </source>
</evidence>
<keyword evidence="3" id="KW-1185">Reference proteome</keyword>
<dbReference type="AlphaFoldDB" id="A0A9K3WRE8"/>
<gene>
    <name evidence="2" type="ORF">OC696_00940</name>
</gene>
<sequence>MFFKLFNMLFFIAFNIFVALCGTLLYKKALENESIYQNKINFAARIVDVYKKNDELKDTMLKQTDFVITNYDKLLHYWLKFINSSVTFLHNLNNDFLTSLLPKP</sequence>
<evidence type="ECO:0000256" key="1">
    <source>
        <dbReference type="SAM" id="Phobius"/>
    </source>
</evidence>
<keyword evidence="1" id="KW-1133">Transmembrane helix</keyword>
<keyword evidence="1" id="KW-0812">Transmembrane</keyword>
<organism evidence="2 3">
    <name type="scientific">Candidatus Phytoplasma australasiaticum subsp. australasiaticum</name>
    <dbReference type="NCBI Taxonomy" id="2832407"/>
    <lineage>
        <taxon>Bacteria</taxon>
        <taxon>Bacillati</taxon>
        <taxon>Mycoplasmatota</taxon>
        <taxon>Mollicutes</taxon>
        <taxon>Acholeplasmatales</taxon>
        <taxon>Acholeplasmataceae</taxon>
        <taxon>Candidatus Phytoplasma</taxon>
        <taxon>16SrII (Peanut WB group)</taxon>
        <taxon>Candidatus Phytoplasma australasiaticum</taxon>
    </lineage>
</organism>
<dbReference type="RefSeq" id="WP_213680394.1">
    <property type="nucleotide sequence ID" value="NZ_JALQCT010000006.1"/>
</dbReference>
<dbReference type="Proteomes" id="UP001170651">
    <property type="component" value="Unassembled WGS sequence"/>
</dbReference>
<accession>A0A9K3WRE8</accession>
<feature type="transmembrane region" description="Helical" evidence="1">
    <location>
        <begin position="6"/>
        <end position="26"/>
    </location>
</feature>
<dbReference type="EMBL" id="JAOSIW010000004">
    <property type="protein sequence ID" value="MDO8054437.1"/>
    <property type="molecule type" value="Genomic_DNA"/>
</dbReference>
<dbReference type="GeneID" id="93018267"/>
<proteinExistence type="predicted"/>
<keyword evidence="1" id="KW-0472">Membrane</keyword>
<evidence type="ECO:0000313" key="2">
    <source>
        <dbReference type="EMBL" id="MDO8054437.1"/>
    </source>
</evidence>
<comment type="caution">
    <text evidence="2">The sequence shown here is derived from an EMBL/GenBank/DDBJ whole genome shotgun (WGS) entry which is preliminary data.</text>
</comment>